<protein>
    <submittedName>
        <fullName evidence="2">DUF4136 domain-containing protein</fullName>
    </submittedName>
</protein>
<dbReference type="Pfam" id="PF13590">
    <property type="entry name" value="DUF4136"/>
    <property type="match status" value="1"/>
</dbReference>
<gene>
    <name evidence="2" type="ORF">EGJ28_19615</name>
</gene>
<dbReference type="AlphaFoldDB" id="A0A427DSV8"/>
<dbReference type="Gene3D" id="3.30.160.670">
    <property type="match status" value="1"/>
</dbReference>
<reference evidence="2 3" key="1">
    <citation type="submission" date="2018-10" db="EMBL/GenBank/DDBJ databases">
        <title>Transmission dynamics of multidrug resistant bacteria on intensive care unit surfaces.</title>
        <authorList>
            <person name="D'Souza A.W."/>
            <person name="Potter R.F."/>
            <person name="Wallace M."/>
            <person name="Shupe A."/>
            <person name="Patel S."/>
            <person name="Sun S."/>
            <person name="Gul D."/>
            <person name="Kwon J.H."/>
            <person name="Andleeb S."/>
            <person name="Burnham C.-A.D."/>
            <person name="Dantas G."/>
        </authorList>
    </citation>
    <scope>NUCLEOTIDE SEQUENCE [LARGE SCALE GENOMIC DNA]</scope>
    <source>
        <strain evidence="2 3">PX_177</strain>
    </source>
</reference>
<sequence length="202" mass="21862">MSIRAMLPVLCLGLAACQSQNPYTDESVPIPPAPPIEQIQSPVYPAAPRDFSSYQNWSWQAPPAGTASITGEELQEMVAGALDQLGLRPAQAERKGELLISARTSKETRIRQTYDDYGPHVGAGRYGGGYGYGSGYGVGTSVPIVRNYEEEVLSVRIEMFDAASGQSIWSNRAEARSGGSRAKQQDALREAVQRALADYPPR</sequence>
<name>A0A427DSV8_9GAMM</name>
<dbReference type="PROSITE" id="PS51257">
    <property type="entry name" value="PROKAR_LIPOPROTEIN"/>
    <property type="match status" value="1"/>
</dbReference>
<accession>A0A427DSV8</accession>
<dbReference type="RefSeq" id="WP_125878275.1">
    <property type="nucleotide sequence ID" value="NZ_RHQL01000015.1"/>
</dbReference>
<feature type="domain" description="DUF4136" evidence="1">
    <location>
        <begin position="49"/>
        <end position="201"/>
    </location>
</feature>
<proteinExistence type="predicted"/>
<evidence type="ECO:0000313" key="3">
    <source>
        <dbReference type="Proteomes" id="UP000276506"/>
    </source>
</evidence>
<dbReference type="InterPro" id="IPR025411">
    <property type="entry name" value="DUF4136"/>
</dbReference>
<evidence type="ECO:0000259" key="1">
    <source>
        <dbReference type="Pfam" id="PF13590"/>
    </source>
</evidence>
<dbReference type="EMBL" id="RHQL01000015">
    <property type="protein sequence ID" value="RRV06589.1"/>
    <property type="molecule type" value="Genomic_DNA"/>
</dbReference>
<comment type="caution">
    <text evidence="2">The sequence shown here is derived from an EMBL/GenBank/DDBJ whole genome shotgun (WGS) entry which is preliminary data.</text>
</comment>
<dbReference type="Proteomes" id="UP000276506">
    <property type="component" value="Unassembled WGS sequence"/>
</dbReference>
<evidence type="ECO:0000313" key="2">
    <source>
        <dbReference type="EMBL" id="RRV06589.1"/>
    </source>
</evidence>
<organism evidence="2 3">
    <name type="scientific">Stutzerimonas xanthomarina</name>
    <dbReference type="NCBI Taxonomy" id="271420"/>
    <lineage>
        <taxon>Bacteria</taxon>
        <taxon>Pseudomonadati</taxon>
        <taxon>Pseudomonadota</taxon>
        <taxon>Gammaproteobacteria</taxon>
        <taxon>Pseudomonadales</taxon>
        <taxon>Pseudomonadaceae</taxon>
        <taxon>Stutzerimonas</taxon>
    </lineage>
</organism>